<accession>A0A131Y9C4</accession>
<organism evidence="1">
    <name type="scientific">Rhipicephalus appendiculatus</name>
    <name type="common">Brown ear tick</name>
    <dbReference type="NCBI Taxonomy" id="34631"/>
    <lineage>
        <taxon>Eukaryota</taxon>
        <taxon>Metazoa</taxon>
        <taxon>Ecdysozoa</taxon>
        <taxon>Arthropoda</taxon>
        <taxon>Chelicerata</taxon>
        <taxon>Arachnida</taxon>
        <taxon>Acari</taxon>
        <taxon>Parasitiformes</taxon>
        <taxon>Ixodida</taxon>
        <taxon>Ixodoidea</taxon>
        <taxon>Ixodidae</taxon>
        <taxon>Rhipicephalinae</taxon>
        <taxon>Rhipicephalus</taxon>
        <taxon>Rhipicephalus</taxon>
    </lineage>
</organism>
<evidence type="ECO:0000313" key="1">
    <source>
        <dbReference type="EMBL" id="JAP75924.1"/>
    </source>
</evidence>
<dbReference type="AlphaFoldDB" id="A0A131Y9C4"/>
<name>A0A131Y9C4_RHIAP</name>
<dbReference type="EMBL" id="GEDV01012633">
    <property type="protein sequence ID" value="JAP75924.1"/>
    <property type="molecule type" value="Transcribed_RNA"/>
</dbReference>
<proteinExistence type="predicted"/>
<sequence>MARIVESVLERMQPGLFSKRQKLTPYDVHYQNHMYTSNGVQVVGTAYMVLAQMVQWYTIHLVYYQNHVTCHRWSTCGWDAIFGVYMDETPYTRMVFSRWHLQASKPYTSLMLVAHDTTVSLQRPNVRCI</sequence>
<reference evidence="1" key="1">
    <citation type="journal article" date="2016" name="Ticks Tick Borne Dis.">
        <title>De novo assembly and annotation of the salivary gland transcriptome of Rhipicephalus appendiculatus male and female ticks during blood feeding.</title>
        <authorList>
            <person name="de Castro M.H."/>
            <person name="de Klerk D."/>
            <person name="Pienaar R."/>
            <person name="Latif A.A."/>
            <person name="Rees D.J."/>
            <person name="Mans B.J."/>
        </authorList>
    </citation>
    <scope>NUCLEOTIDE SEQUENCE</scope>
    <source>
        <tissue evidence="1">Salivary glands</tissue>
    </source>
</reference>
<protein>
    <submittedName>
        <fullName evidence="1">Uncharacterized protein</fullName>
    </submittedName>
</protein>